<evidence type="ECO:0000256" key="1">
    <source>
        <dbReference type="SAM" id="MobiDB-lite"/>
    </source>
</evidence>
<reference evidence="2" key="1">
    <citation type="submission" date="2016-12" db="EMBL/GenBank/DDBJ databases">
        <title>Draft genome sequence of Roseomonas mucosa strain AU37, isolated from a peripheral intravenous catheter.</title>
        <authorList>
            <person name="Choudhury M.A."/>
            <person name="Sidjabat H.E."/>
            <person name="Wailan A.M."/>
            <person name="Zhang L."/>
            <person name="Marsh N.M."/>
            <person name="Rickard C.M."/>
            <person name="Davies M."/>
            <person name="Mcmillan D.J."/>
        </authorList>
    </citation>
    <scope>NUCLEOTIDE SEQUENCE [LARGE SCALE GENOMIC DNA]</scope>
    <source>
        <strain evidence="2">AU37</strain>
    </source>
</reference>
<sequence>MSEGTTKRFSVAELRERRRRGESQTDVAKLRSMDESQLEARIAADPDWRDVPADWHTKAEAVMPRPKVPVSLRLDADVLEYFRSQGQGWQTRMNAVLRAYTEASRR</sequence>
<proteinExistence type="predicted"/>
<dbReference type="EMBL" id="LLWF02000111">
    <property type="protein sequence ID" value="ONH81520.1"/>
    <property type="molecule type" value="Genomic_DNA"/>
</dbReference>
<dbReference type="OrthoDB" id="361944at2"/>
<keyword evidence="3" id="KW-1185">Reference proteome</keyword>
<evidence type="ECO:0008006" key="4">
    <source>
        <dbReference type="Google" id="ProtNLM"/>
    </source>
</evidence>
<feature type="compositionally biased region" description="Basic and acidic residues" evidence="1">
    <location>
        <begin position="13"/>
        <end position="32"/>
    </location>
</feature>
<dbReference type="STRING" id="207340.APZ41_019395"/>
<protein>
    <recommendedName>
        <fullName evidence="4">BrnA antitoxin of type II toxin-antitoxin system</fullName>
    </recommendedName>
</protein>
<comment type="caution">
    <text evidence="2">The sequence shown here is derived from an EMBL/GenBank/DDBJ whole genome shotgun (WGS) entry which is preliminary data.</text>
</comment>
<dbReference type="InterPro" id="IPR025528">
    <property type="entry name" value="BrnA_antitoxin"/>
</dbReference>
<accession>A0A1S8D1K8</accession>
<feature type="region of interest" description="Disordered" evidence="1">
    <location>
        <begin position="1"/>
        <end position="32"/>
    </location>
</feature>
<evidence type="ECO:0000313" key="2">
    <source>
        <dbReference type="EMBL" id="ONH81520.1"/>
    </source>
</evidence>
<dbReference type="AlphaFoldDB" id="A0A1S8D1K8"/>
<dbReference type="Proteomes" id="UP000054844">
    <property type="component" value="Unassembled WGS sequence"/>
</dbReference>
<evidence type="ECO:0000313" key="3">
    <source>
        <dbReference type="Proteomes" id="UP000054844"/>
    </source>
</evidence>
<dbReference type="Pfam" id="PF14384">
    <property type="entry name" value="BrnA_antitoxin"/>
    <property type="match status" value="1"/>
</dbReference>
<organism evidence="2 3">
    <name type="scientific">Roseomonas mucosa</name>
    <dbReference type="NCBI Taxonomy" id="207340"/>
    <lineage>
        <taxon>Bacteria</taxon>
        <taxon>Pseudomonadati</taxon>
        <taxon>Pseudomonadota</taxon>
        <taxon>Alphaproteobacteria</taxon>
        <taxon>Acetobacterales</taxon>
        <taxon>Roseomonadaceae</taxon>
        <taxon>Roseomonas</taxon>
    </lineage>
</organism>
<name>A0A1S8D1K8_9PROT</name>
<gene>
    <name evidence="2" type="ORF">APZ41_019395</name>
</gene>
<dbReference type="RefSeq" id="WP_058390111.1">
    <property type="nucleotide sequence ID" value="NZ_CP025184.1"/>
</dbReference>